<feature type="compositionally biased region" description="Basic residues" evidence="1">
    <location>
        <begin position="362"/>
        <end position="373"/>
    </location>
</feature>
<name>A0A6J4QMC2_9BACT</name>
<proteinExistence type="predicted"/>
<reference evidence="2" key="1">
    <citation type="submission" date="2020-02" db="EMBL/GenBank/DDBJ databases">
        <authorList>
            <person name="Meier V. D."/>
        </authorList>
    </citation>
    <scope>NUCLEOTIDE SEQUENCE</scope>
    <source>
        <strain evidence="2">AVDCRST_MAG64</strain>
    </source>
</reference>
<feature type="compositionally biased region" description="Basic and acidic residues" evidence="1">
    <location>
        <begin position="298"/>
        <end position="326"/>
    </location>
</feature>
<feature type="compositionally biased region" description="Basic residues" evidence="1">
    <location>
        <begin position="337"/>
        <end position="348"/>
    </location>
</feature>
<gene>
    <name evidence="2" type="ORF">AVDCRST_MAG64-4390</name>
</gene>
<feature type="region of interest" description="Disordered" evidence="1">
    <location>
        <begin position="86"/>
        <end position="376"/>
    </location>
</feature>
<evidence type="ECO:0000256" key="1">
    <source>
        <dbReference type="SAM" id="MobiDB-lite"/>
    </source>
</evidence>
<dbReference type="AlphaFoldDB" id="A0A6J4QMC2"/>
<sequence>DETKRAGGAVRRGTAGADGDRRACLCQRRATRGRRRRGGRRSTQARGAGLRRRGRVDQHRQADQDRRPQGPRRPARLLDVLLHQLHPRVPGPEVPRAEVQGRAVRGRRRALRQVRPGEGPREHPQRRAPPQHRPPGGGRLGVQGVEGVRRQRVADAGADRPGGQRARRPVGRGPPRDARRGDRQGAEGAQGQGHAGRQAADVQEGPRDVRVGHARVPRQGAGRRRGQAAVRRGHEPPPRARHGPRRPGDGGDRRGRDRAEGRQVRRRAAPPAAGHGPVGRRADAVHRRHREPRRPRRRPGEADRDDARRHRQADVRARAERPRQGDGPELAVGPGPRGRHAVHRHGRHAPGLEAGPEDGQRRAARGLRPRVGRGRAERGGDVLAALRLRDGRQGDLRRRLRVVDDPRGRGGRRRQDDERRRQQQPLRLRRRRRPGQQGALPAPAGRRAARRGHAVRRRLVQPHDPADRREDGRGHHVARQGRRLRPWHRRRDPLLRARRNLDRRGHDVRRRHEPPPGRRCGRRHEKGARAESRSARAKAV</sequence>
<feature type="non-terminal residue" evidence="2">
    <location>
        <position position="540"/>
    </location>
</feature>
<feature type="compositionally biased region" description="Basic and acidic residues" evidence="1">
    <location>
        <begin position="492"/>
        <end position="505"/>
    </location>
</feature>
<feature type="compositionally biased region" description="Basic and acidic residues" evidence="1">
    <location>
        <begin position="464"/>
        <end position="474"/>
    </location>
</feature>
<feature type="region of interest" description="Disordered" evidence="1">
    <location>
        <begin position="1"/>
        <end position="74"/>
    </location>
</feature>
<feature type="non-terminal residue" evidence="2">
    <location>
        <position position="1"/>
    </location>
</feature>
<dbReference type="EMBL" id="CADCUQ010001028">
    <property type="protein sequence ID" value="CAA9444035.1"/>
    <property type="molecule type" value="Genomic_DNA"/>
</dbReference>
<feature type="compositionally biased region" description="Basic residues" evidence="1">
    <location>
        <begin position="447"/>
        <end position="460"/>
    </location>
</feature>
<feature type="compositionally biased region" description="Low complexity" evidence="1">
    <location>
        <begin position="435"/>
        <end position="446"/>
    </location>
</feature>
<feature type="compositionally biased region" description="Low complexity" evidence="1">
    <location>
        <begin position="1"/>
        <end position="17"/>
    </location>
</feature>
<feature type="compositionally biased region" description="Basic residues" evidence="1">
    <location>
        <begin position="212"/>
        <end position="226"/>
    </location>
</feature>
<feature type="compositionally biased region" description="Basic residues" evidence="1">
    <location>
        <begin position="475"/>
        <end position="491"/>
    </location>
</feature>
<feature type="compositionally biased region" description="Basic and acidic residues" evidence="1">
    <location>
        <begin position="246"/>
        <end position="263"/>
    </location>
</feature>
<organism evidence="2">
    <name type="scientific">uncultured Phycisphaerae bacterium</name>
    <dbReference type="NCBI Taxonomy" id="904963"/>
    <lineage>
        <taxon>Bacteria</taxon>
        <taxon>Pseudomonadati</taxon>
        <taxon>Planctomycetota</taxon>
        <taxon>Phycisphaerae</taxon>
        <taxon>environmental samples</taxon>
    </lineage>
</organism>
<feature type="compositionally biased region" description="Basic and acidic residues" evidence="1">
    <location>
        <begin position="174"/>
        <end position="185"/>
    </location>
</feature>
<feature type="compositionally biased region" description="Basic residues" evidence="1">
    <location>
        <begin position="286"/>
        <end position="297"/>
    </location>
</feature>
<evidence type="ECO:0000313" key="2">
    <source>
        <dbReference type="EMBL" id="CAA9444035.1"/>
    </source>
</evidence>
<feature type="compositionally biased region" description="Basic and acidic residues" evidence="1">
    <location>
        <begin position="399"/>
        <end position="421"/>
    </location>
</feature>
<feature type="compositionally biased region" description="Basic residues" evidence="1">
    <location>
        <begin position="29"/>
        <end position="40"/>
    </location>
</feature>
<feature type="compositionally biased region" description="Basic and acidic residues" evidence="1">
    <location>
        <begin position="55"/>
        <end position="68"/>
    </location>
</feature>
<feature type="region of interest" description="Disordered" evidence="1">
    <location>
        <begin position="399"/>
        <end position="540"/>
    </location>
</feature>
<protein>
    <submittedName>
        <fullName evidence="2">Uncharacterized protein</fullName>
    </submittedName>
</protein>
<accession>A0A6J4QMC2</accession>